<gene>
    <name evidence="1" type="ORF">CFBP6411_04827</name>
</gene>
<dbReference type="RefSeq" id="WP_104698712.1">
    <property type="nucleotide sequence ID" value="NZ_LT963408.1"/>
</dbReference>
<dbReference type="SUPFAM" id="SSF55874">
    <property type="entry name" value="ATPase domain of HSP90 chaperone/DNA topoisomerase II/histidine kinase"/>
    <property type="match status" value="1"/>
</dbReference>
<evidence type="ECO:0000313" key="1">
    <source>
        <dbReference type="EMBL" id="SOS36184.1"/>
    </source>
</evidence>
<name>A0A2K4WK19_9PSED</name>
<dbReference type="AlphaFoldDB" id="A0A2K4WK19"/>
<organism evidence="1 2">
    <name type="scientific">Pseudomonas syringae group genomosp. 3</name>
    <dbReference type="NCBI Taxonomy" id="251701"/>
    <lineage>
        <taxon>Bacteria</taxon>
        <taxon>Pseudomonadati</taxon>
        <taxon>Pseudomonadota</taxon>
        <taxon>Gammaproteobacteria</taxon>
        <taxon>Pseudomonadales</taxon>
        <taxon>Pseudomonadaceae</taxon>
        <taxon>Pseudomonas</taxon>
    </lineage>
</organism>
<sequence length="385" mass="42780">MQINRKSNLYDIEGLYDSLGSDPQLRLPISMSHGGGLGVDASMAQFIVTWARAYEQSVLHLYAPAEEAIAHIPQVAKSAAGLFALIMSSEIHTEDHKVVDRRDALLAIRPLVEAMFIGDIRNTSSTKGARPTAINLFCVNNAKREFIKPFYFHHSTPRIQPESWFSELIAKSSSLMTARQDQISLLKSGLPELGSVLWELIANADQHAVTDVTGNKYKKALRGTSIKLNRISRQDALGYSDREPELARFILKHFLKSEVLDFLEISVIDSGPGLARRWVTAREKRPVESLEELSLDEELSATLDCFKKHMTSKPDSETSGMGLHNALQALNKLKAYVRVRTGRLSLNQAFQGRSGTMEFEPSVRGTQQKLATAEGTVFTICIPVN</sequence>
<reference evidence="2" key="1">
    <citation type="submission" date="2017-11" db="EMBL/GenBank/DDBJ databases">
        <authorList>
            <person name="Blom J."/>
        </authorList>
    </citation>
    <scope>NUCLEOTIDE SEQUENCE [LARGE SCALE GENOMIC DNA]</scope>
</reference>
<accession>A0A2K4WK19</accession>
<keyword evidence="1" id="KW-0067">ATP-binding</keyword>
<dbReference type="InterPro" id="IPR036890">
    <property type="entry name" value="HATPase_C_sf"/>
</dbReference>
<protein>
    <submittedName>
        <fullName evidence="1">ATP-binding protein</fullName>
    </submittedName>
</protein>
<dbReference type="GO" id="GO:0005524">
    <property type="term" value="F:ATP binding"/>
    <property type="evidence" value="ECO:0007669"/>
    <property type="project" value="UniProtKB-KW"/>
</dbReference>
<keyword evidence="1" id="KW-0547">Nucleotide-binding</keyword>
<dbReference type="EMBL" id="LT963408">
    <property type="protein sequence ID" value="SOS36184.1"/>
    <property type="molecule type" value="Genomic_DNA"/>
</dbReference>
<evidence type="ECO:0000313" key="2">
    <source>
        <dbReference type="Proteomes" id="UP000238093"/>
    </source>
</evidence>
<proteinExistence type="predicted"/>
<dbReference type="Proteomes" id="UP000238093">
    <property type="component" value="Chromosome I"/>
</dbReference>